<reference evidence="1" key="1">
    <citation type="submission" date="2016-10" db="EMBL/GenBank/DDBJ databases">
        <title>Sequence of Gallionella enrichment culture.</title>
        <authorList>
            <person name="Poehlein A."/>
            <person name="Muehling M."/>
            <person name="Daniel R."/>
        </authorList>
    </citation>
    <scope>NUCLEOTIDE SEQUENCE</scope>
</reference>
<name>A0A1J5QFY5_9ZZZZ</name>
<comment type="caution">
    <text evidence="1">The sequence shown here is derived from an EMBL/GenBank/DDBJ whole genome shotgun (WGS) entry which is preliminary data.</text>
</comment>
<dbReference type="AlphaFoldDB" id="A0A1J5QFY5"/>
<organism evidence="1">
    <name type="scientific">mine drainage metagenome</name>
    <dbReference type="NCBI Taxonomy" id="410659"/>
    <lineage>
        <taxon>unclassified sequences</taxon>
        <taxon>metagenomes</taxon>
        <taxon>ecological metagenomes</taxon>
    </lineage>
</organism>
<dbReference type="EMBL" id="MLJW01001872">
    <property type="protein sequence ID" value="OIQ76427.1"/>
    <property type="molecule type" value="Genomic_DNA"/>
</dbReference>
<evidence type="ECO:0000313" key="1">
    <source>
        <dbReference type="EMBL" id="OIQ76427.1"/>
    </source>
</evidence>
<protein>
    <submittedName>
        <fullName evidence="1">Uncharacterized protein</fullName>
    </submittedName>
</protein>
<sequence length="230" mass="23800">MHQTGINATNPVAAVGIHRGTVGATGQGLHVNKNATAMWRAGIGVVVKGPDRLHRGVRIGQVHGAAIRAEGHAVGGDKAVKQFHQFAGTGFRMTTFFIAVYAACTGGSGHIHQHGSSQKAALPVAATVVETHAFKCVADAGQALKTEFATGFWQQFKNAAFGSCQPAAGGRAGHAAKHFRGLPVAVRLCCEVVAVQVADGNVDPVKRLLAGDPDRAFADGVADIEHQFSG</sequence>
<proteinExistence type="predicted"/>
<gene>
    <name evidence="1" type="ORF">GALL_418930</name>
</gene>
<accession>A0A1J5QFY5</accession>